<feature type="domain" description="B30.2/SPRY" evidence="12">
    <location>
        <begin position="271"/>
        <end position="449"/>
    </location>
</feature>
<dbReference type="FunFam" id="2.60.40.10:FF:000208">
    <property type="entry name" value="Butyrophilin subfamily 1 member A1"/>
    <property type="match status" value="1"/>
</dbReference>
<dbReference type="PROSITE" id="PS50188">
    <property type="entry name" value="B302_SPRY"/>
    <property type="match status" value="1"/>
</dbReference>
<proteinExistence type="inferred from homology"/>
<dbReference type="SMART" id="SM00589">
    <property type="entry name" value="PRY"/>
    <property type="match status" value="1"/>
</dbReference>
<protein>
    <recommendedName>
        <fullName evidence="16">Butyrophilin subfamily 1 member A1-like</fullName>
    </recommendedName>
</protein>
<dbReference type="InterPro" id="IPR050504">
    <property type="entry name" value="IgSF_BTN/MOG"/>
</dbReference>
<dbReference type="InterPro" id="IPR003879">
    <property type="entry name" value="Butyrophylin_SPRY"/>
</dbReference>
<dbReference type="FunFam" id="2.60.120.920:FF:000004">
    <property type="entry name" value="Butyrophilin subfamily 1 member A1"/>
    <property type="match status" value="1"/>
</dbReference>
<dbReference type="PRINTS" id="PR01407">
    <property type="entry name" value="BUTYPHLNCDUF"/>
</dbReference>
<organism evidence="14 15">
    <name type="scientific">Pleurodeles waltl</name>
    <name type="common">Iberian ribbed newt</name>
    <dbReference type="NCBI Taxonomy" id="8319"/>
    <lineage>
        <taxon>Eukaryota</taxon>
        <taxon>Metazoa</taxon>
        <taxon>Chordata</taxon>
        <taxon>Craniata</taxon>
        <taxon>Vertebrata</taxon>
        <taxon>Euteleostomi</taxon>
        <taxon>Amphibia</taxon>
        <taxon>Batrachia</taxon>
        <taxon>Caudata</taxon>
        <taxon>Salamandroidea</taxon>
        <taxon>Salamandridae</taxon>
        <taxon>Pleurodelinae</taxon>
        <taxon>Pleurodeles</taxon>
    </lineage>
</organism>
<sequence>MKVAPSLPVRFAVIGPDQPVVVPPGEDAVLPCHLSPQTDAEDMTVRWFKGSYFSLVHLYHERADRDEQLMEEYRTRTLLHKDDIHAGKVSLVILNVSLSDSGQYMCFFKKGSFYEETPVELKVAALGSNPHIYLEKFRDEGIQIVCKSSGWYPEPMVLRKGNNGKNISSSAEVTITGGSRLFQVKTTYIITGRSDKFSCRIKNPMLGTFKESTIHISDNFVHSKSSCSTQRVVICFSFTTLGIIFIPLVVYLFKKPGRANLHARMGRLTKELKNLPGELNWRQARRFAEEVTLDPETAHPNLILSADVKSVRYGEEAQDVPNTTQRFKTYINVLGKQNITSGRHYREVEVGEKTGWALGVCDDLLNRKGKIATTPERGYWTVWLRDGRYSAHTSPWTFLTPSVTPKVIGLFLDYEKARLSIYEGEFFAVHLSSSFLPKNVAAALQSMVQ</sequence>
<dbReference type="AlphaFoldDB" id="A0AAV7MHN7"/>
<evidence type="ECO:0000313" key="15">
    <source>
        <dbReference type="Proteomes" id="UP001066276"/>
    </source>
</evidence>
<dbReference type="Pfam" id="PF00622">
    <property type="entry name" value="SPRY"/>
    <property type="match status" value="1"/>
</dbReference>
<evidence type="ECO:0000256" key="3">
    <source>
        <dbReference type="ARBA" id="ARBA00022692"/>
    </source>
</evidence>
<dbReference type="Pfam" id="PF07686">
    <property type="entry name" value="V-set"/>
    <property type="match status" value="1"/>
</dbReference>
<dbReference type="PANTHER" id="PTHR24100:SF149">
    <property type="entry name" value="BG-LIKE ANTIGEN 1-RELATED"/>
    <property type="match status" value="1"/>
</dbReference>
<keyword evidence="10" id="KW-0393">Immunoglobulin domain</keyword>
<dbReference type="Pfam" id="PF22705">
    <property type="entry name" value="C2-set_3"/>
    <property type="match status" value="1"/>
</dbReference>
<keyword evidence="6" id="KW-0175">Coiled coil</keyword>
<comment type="subcellular location">
    <subcellularLocation>
        <location evidence="1">Membrane</location>
        <topology evidence="1">Single-pass type I membrane protein</topology>
    </subcellularLocation>
</comment>
<comment type="similarity">
    <text evidence="2">Belongs to the immunoglobulin superfamily. BTN/MOG family.</text>
</comment>
<dbReference type="CDD" id="cd05713">
    <property type="entry name" value="IgV_MOG_like"/>
    <property type="match status" value="1"/>
</dbReference>
<dbReference type="InterPro" id="IPR013783">
    <property type="entry name" value="Ig-like_fold"/>
</dbReference>
<evidence type="ECO:0000256" key="8">
    <source>
        <dbReference type="ARBA" id="ARBA00023157"/>
    </source>
</evidence>
<dbReference type="SMART" id="SM00449">
    <property type="entry name" value="SPRY"/>
    <property type="match status" value="1"/>
</dbReference>
<dbReference type="PANTHER" id="PTHR24100">
    <property type="entry name" value="BUTYROPHILIN"/>
    <property type="match status" value="1"/>
</dbReference>
<dbReference type="GO" id="GO:0005102">
    <property type="term" value="F:signaling receptor binding"/>
    <property type="evidence" value="ECO:0007669"/>
    <property type="project" value="TreeGrafter"/>
</dbReference>
<dbReference type="InterPro" id="IPR036179">
    <property type="entry name" value="Ig-like_dom_sf"/>
</dbReference>
<evidence type="ECO:0000256" key="10">
    <source>
        <dbReference type="ARBA" id="ARBA00023319"/>
    </source>
</evidence>
<dbReference type="InterPro" id="IPR006574">
    <property type="entry name" value="PRY"/>
</dbReference>
<dbReference type="InterPro" id="IPR003599">
    <property type="entry name" value="Ig_sub"/>
</dbReference>
<comment type="caution">
    <text evidence="14">The sequence shown here is derived from an EMBL/GenBank/DDBJ whole genome shotgun (WGS) entry which is preliminary data.</text>
</comment>
<evidence type="ECO:0000256" key="5">
    <source>
        <dbReference type="ARBA" id="ARBA00022989"/>
    </source>
</evidence>
<dbReference type="Gene3D" id="2.60.40.10">
    <property type="entry name" value="Immunoglobulins"/>
    <property type="match status" value="2"/>
</dbReference>
<dbReference type="SUPFAM" id="SSF48726">
    <property type="entry name" value="Immunoglobulin"/>
    <property type="match status" value="2"/>
</dbReference>
<dbReference type="SMART" id="SM00409">
    <property type="entry name" value="IG"/>
    <property type="match status" value="1"/>
</dbReference>
<keyword evidence="9" id="KW-0325">Glycoprotein</keyword>
<evidence type="ECO:0000259" key="12">
    <source>
        <dbReference type="PROSITE" id="PS50188"/>
    </source>
</evidence>
<dbReference type="GO" id="GO:0001817">
    <property type="term" value="P:regulation of cytokine production"/>
    <property type="evidence" value="ECO:0007669"/>
    <property type="project" value="TreeGrafter"/>
</dbReference>
<keyword evidence="3 11" id="KW-0812">Transmembrane</keyword>
<evidence type="ECO:0000256" key="7">
    <source>
        <dbReference type="ARBA" id="ARBA00023136"/>
    </source>
</evidence>
<reference evidence="14" key="1">
    <citation type="journal article" date="2022" name="bioRxiv">
        <title>Sequencing and chromosome-scale assembly of the giantPleurodeles waltlgenome.</title>
        <authorList>
            <person name="Brown T."/>
            <person name="Elewa A."/>
            <person name="Iarovenko S."/>
            <person name="Subramanian E."/>
            <person name="Araus A.J."/>
            <person name="Petzold A."/>
            <person name="Susuki M."/>
            <person name="Suzuki K.-i.T."/>
            <person name="Hayashi T."/>
            <person name="Toyoda A."/>
            <person name="Oliveira C."/>
            <person name="Osipova E."/>
            <person name="Leigh N.D."/>
            <person name="Simon A."/>
            <person name="Yun M.H."/>
        </authorList>
    </citation>
    <scope>NUCLEOTIDE SEQUENCE</scope>
    <source>
        <strain evidence="14">20211129_DDA</strain>
        <tissue evidence="14">Liver</tissue>
    </source>
</reference>
<dbReference type="PROSITE" id="PS50835">
    <property type="entry name" value="IG_LIKE"/>
    <property type="match status" value="1"/>
</dbReference>
<gene>
    <name evidence="14" type="ORF">NDU88_006989</name>
</gene>
<dbReference type="FunFam" id="2.60.40.10:FF:000088">
    <property type="entry name" value="Butyrophilin subfamily 1 member A1"/>
    <property type="match status" value="1"/>
</dbReference>
<dbReference type="Gene3D" id="2.60.120.920">
    <property type="match status" value="1"/>
</dbReference>
<keyword evidence="7 11" id="KW-0472">Membrane</keyword>
<evidence type="ECO:0000256" key="6">
    <source>
        <dbReference type="ARBA" id="ARBA00023054"/>
    </source>
</evidence>
<dbReference type="GO" id="GO:0050852">
    <property type="term" value="P:T cell receptor signaling pathway"/>
    <property type="evidence" value="ECO:0007669"/>
    <property type="project" value="TreeGrafter"/>
</dbReference>
<keyword evidence="15" id="KW-1185">Reference proteome</keyword>
<dbReference type="Pfam" id="PF13765">
    <property type="entry name" value="PRY"/>
    <property type="match status" value="1"/>
</dbReference>
<evidence type="ECO:0000256" key="4">
    <source>
        <dbReference type="ARBA" id="ARBA00022729"/>
    </source>
</evidence>
<dbReference type="SUPFAM" id="SSF49899">
    <property type="entry name" value="Concanavalin A-like lectins/glucanases"/>
    <property type="match status" value="1"/>
</dbReference>
<name>A0AAV7MHN7_PLEWA</name>
<keyword evidence="4" id="KW-0732">Signal</keyword>
<dbReference type="InterPro" id="IPR013320">
    <property type="entry name" value="ConA-like_dom_sf"/>
</dbReference>
<dbReference type="InterPro" id="IPR013106">
    <property type="entry name" value="Ig_V-set"/>
</dbReference>
<feature type="transmembrane region" description="Helical" evidence="11">
    <location>
        <begin position="231"/>
        <end position="253"/>
    </location>
</feature>
<dbReference type="EMBL" id="JANPWB010000014">
    <property type="protein sequence ID" value="KAJ1101927.1"/>
    <property type="molecule type" value="Genomic_DNA"/>
</dbReference>
<keyword evidence="8" id="KW-1015">Disulfide bond</keyword>
<dbReference type="InterPro" id="IPR053896">
    <property type="entry name" value="BTN3A2-like_Ig-C"/>
</dbReference>
<evidence type="ECO:0000256" key="1">
    <source>
        <dbReference type="ARBA" id="ARBA00004479"/>
    </source>
</evidence>
<keyword evidence="5 11" id="KW-1133">Transmembrane helix</keyword>
<dbReference type="InterPro" id="IPR043136">
    <property type="entry name" value="B30.2/SPRY_sf"/>
</dbReference>
<dbReference type="InterPro" id="IPR007110">
    <property type="entry name" value="Ig-like_dom"/>
</dbReference>
<dbReference type="GO" id="GO:0009897">
    <property type="term" value="C:external side of plasma membrane"/>
    <property type="evidence" value="ECO:0007669"/>
    <property type="project" value="TreeGrafter"/>
</dbReference>
<dbReference type="InterPro" id="IPR001870">
    <property type="entry name" value="B30.2/SPRY"/>
</dbReference>
<evidence type="ECO:0000256" key="2">
    <source>
        <dbReference type="ARBA" id="ARBA00007591"/>
    </source>
</evidence>
<evidence type="ECO:0000256" key="9">
    <source>
        <dbReference type="ARBA" id="ARBA00023180"/>
    </source>
</evidence>
<evidence type="ECO:0008006" key="16">
    <source>
        <dbReference type="Google" id="ProtNLM"/>
    </source>
</evidence>
<evidence type="ECO:0000313" key="14">
    <source>
        <dbReference type="EMBL" id="KAJ1101927.1"/>
    </source>
</evidence>
<evidence type="ECO:0000256" key="11">
    <source>
        <dbReference type="SAM" id="Phobius"/>
    </source>
</evidence>
<dbReference type="Proteomes" id="UP001066276">
    <property type="component" value="Chromosome 10"/>
</dbReference>
<dbReference type="SMART" id="SM00406">
    <property type="entry name" value="IGv"/>
    <property type="match status" value="1"/>
</dbReference>
<feature type="domain" description="Ig-like" evidence="13">
    <location>
        <begin position="5"/>
        <end position="122"/>
    </location>
</feature>
<dbReference type="InterPro" id="IPR003877">
    <property type="entry name" value="SPRY_dom"/>
</dbReference>
<accession>A0AAV7MHN7</accession>
<evidence type="ECO:0000259" key="13">
    <source>
        <dbReference type="PROSITE" id="PS50835"/>
    </source>
</evidence>